<evidence type="ECO:0000256" key="1">
    <source>
        <dbReference type="SAM" id="MobiDB-lite"/>
    </source>
</evidence>
<reference evidence="2 3" key="1">
    <citation type="submission" date="2016-10" db="EMBL/GenBank/DDBJ databases">
        <authorList>
            <person name="de Groot N.N."/>
        </authorList>
    </citation>
    <scope>NUCLEOTIDE SEQUENCE [LARGE SCALE GENOMIC DNA]</scope>
    <source>
        <strain evidence="2 3">DSM 44892</strain>
    </source>
</reference>
<gene>
    <name evidence="2" type="ORF">SAMN05444695_105213</name>
</gene>
<proteinExistence type="predicted"/>
<dbReference type="Proteomes" id="UP000183263">
    <property type="component" value="Unassembled WGS sequence"/>
</dbReference>
<accession>A0A1G8IAC5</accession>
<sequence length="180" mass="18537">MLTSPLDNRRPDEGMGMRSSRTVSAAALLATAAALAGCSGSDTGATTDPVKWDTARACDLADDATLAPLLTVGVDEGTEADSSGRVTCSWGSAEQLNTVAITLTSAPQTARELRTVDVAGLTGRVLAESKYQCIVEFETDSGVLSVETKFGLDATGNPDTSCDRAVPLAEHALGELGWTA</sequence>
<dbReference type="Pfam" id="PF12079">
    <property type="entry name" value="DUF3558"/>
    <property type="match status" value="1"/>
</dbReference>
<evidence type="ECO:0000313" key="3">
    <source>
        <dbReference type="Proteomes" id="UP000183263"/>
    </source>
</evidence>
<name>A0A1G8IAC5_9NOCA</name>
<protein>
    <recommendedName>
        <fullName evidence="4">DUF3558 domain-containing protein</fullName>
    </recommendedName>
</protein>
<dbReference type="AlphaFoldDB" id="A0A1G8IAC5"/>
<dbReference type="EMBL" id="FNDN01000005">
    <property type="protein sequence ID" value="SDI15834.1"/>
    <property type="molecule type" value="Genomic_DNA"/>
</dbReference>
<keyword evidence="3" id="KW-1185">Reference proteome</keyword>
<feature type="region of interest" description="Disordered" evidence="1">
    <location>
        <begin position="1"/>
        <end position="20"/>
    </location>
</feature>
<dbReference type="InterPro" id="IPR024520">
    <property type="entry name" value="DUF3558"/>
</dbReference>
<evidence type="ECO:0000313" key="2">
    <source>
        <dbReference type="EMBL" id="SDI15834.1"/>
    </source>
</evidence>
<organism evidence="2 3">
    <name type="scientific">Rhodococcus triatomae</name>
    <dbReference type="NCBI Taxonomy" id="300028"/>
    <lineage>
        <taxon>Bacteria</taxon>
        <taxon>Bacillati</taxon>
        <taxon>Actinomycetota</taxon>
        <taxon>Actinomycetes</taxon>
        <taxon>Mycobacteriales</taxon>
        <taxon>Nocardiaceae</taxon>
        <taxon>Rhodococcus</taxon>
    </lineage>
</organism>
<evidence type="ECO:0008006" key="4">
    <source>
        <dbReference type="Google" id="ProtNLM"/>
    </source>
</evidence>